<protein>
    <submittedName>
        <fullName evidence="2">Helix-turn-helix transcriptional regulator</fullName>
    </submittedName>
</protein>
<reference evidence="2 3" key="1">
    <citation type="submission" date="2024-10" db="EMBL/GenBank/DDBJ databases">
        <title>The Natural Products Discovery Center: Release of the First 8490 Sequenced Strains for Exploring Actinobacteria Biosynthetic Diversity.</title>
        <authorList>
            <person name="Kalkreuter E."/>
            <person name="Kautsar S.A."/>
            <person name="Yang D."/>
            <person name="Bader C.D."/>
            <person name="Teijaro C.N."/>
            <person name="Fluegel L."/>
            <person name="Davis C.M."/>
            <person name="Simpson J.R."/>
            <person name="Lauterbach L."/>
            <person name="Steele A.D."/>
            <person name="Gui C."/>
            <person name="Meng S."/>
            <person name="Li G."/>
            <person name="Viehrig K."/>
            <person name="Ye F."/>
            <person name="Su P."/>
            <person name="Kiefer A.F."/>
            <person name="Nichols A."/>
            <person name="Cepeda A.J."/>
            <person name="Yan W."/>
            <person name="Fan B."/>
            <person name="Jiang Y."/>
            <person name="Adhikari A."/>
            <person name="Zheng C.-J."/>
            <person name="Schuster L."/>
            <person name="Cowan T.M."/>
            <person name="Smanski M.J."/>
            <person name="Chevrette M.G."/>
            <person name="De Carvalho L.P.S."/>
            <person name="Shen B."/>
        </authorList>
    </citation>
    <scope>NUCLEOTIDE SEQUENCE [LARGE SCALE GENOMIC DNA]</scope>
    <source>
        <strain evidence="2 3">NPDC002173</strain>
    </source>
</reference>
<keyword evidence="3" id="KW-1185">Reference proteome</keyword>
<sequence>MPIYAEPGRRGGYALEKSMSLPPLNFTPAEAVAVAIALSRAEGQPFAAQARSALGKLMAAMPGAEGERARELARQVQILRPERREPHADRAVAASLAAPEGDPVPASEGHGTPADPPAVPAQASGGCR</sequence>
<evidence type="ECO:0000256" key="1">
    <source>
        <dbReference type="SAM" id="MobiDB-lite"/>
    </source>
</evidence>
<accession>A0ABW6SRR0</accession>
<feature type="region of interest" description="Disordered" evidence="1">
    <location>
        <begin position="80"/>
        <end position="128"/>
    </location>
</feature>
<organism evidence="2 3">
    <name type="scientific">Microtetraspora malaysiensis</name>
    <dbReference type="NCBI Taxonomy" id="161358"/>
    <lineage>
        <taxon>Bacteria</taxon>
        <taxon>Bacillati</taxon>
        <taxon>Actinomycetota</taxon>
        <taxon>Actinomycetes</taxon>
        <taxon>Streptosporangiales</taxon>
        <taxon>Streptosporangiaceae</taxon>
        <taxon>Microtetraspora</taxon>
    </lineage>
</organism>
<evidence type="ECO:0000313" key="3">
    <source>
        <dbReference type="Proteomes" id="UP001602013"/>
    </source>
</evidence>
<feature type="compositionally biased region" description="Basic and acidic residues" evidence="1">
    <location>
        <begin position="80"/>
        <end position="90"/>
    </location>
</feature>
<name>A0ABW6SRR0_9ACTN</name>
<gene>
    <name evidence="2" type="ORF">ACFYXI_18405</name>
</gene>
<dbReference type="Proteomes" id="UP001602013">
    <property type="component" value="Unassembled WGS sequence"/>
</dbReference>
<evidence type="ECO:0000313" key="2">
    <source>
        <dbReference type="EMBL" id="MFF3667572.1"/>
    </source>
</evidence>
<dbReference type="EMBL" id="JBIASD010000011">
    <property type="protein sequence ID" value="MFF3667572.1"/>
    <property type="molecule type" value="Genomic_DNA"/>
</dbReference>
<comment type="caution">
    <text evidence="2">The sequence shown here is derived from an EMBL/GenBank/DDBJ whole genome shotgun (WGS) entry which is preliminary data.</text>
</comment>
<dbReference type="RefSeq" id="WP_387412588.1">
    <property type="nucleotide sequence ID" value="NZ_JBIASD010000011.1"/>
</dbReference>
<proteinExistence type="predicted"/>